<dbReference type="EC" id="4.1.1.21" evidence="6"/>
<dbReference type="SUPFAM" id="SSF51246">
    <property type="entry name" value="Rudiment single hybrid motif"/>
    <property type="match status" value="1"/>
</dbReference>
<dbReference type="Gene3D" id="3.30.470.20">
    <property type="entry name" value="ATP-grasp fold, B domain"/>
    <property type="match status" value="1"/>
</dbReference>
<keyword evidence="3 4" id="KW-0067">ATP-binding</keyword>
<evidence type="ECO:0000256" key="3">
    <source>
        <dbReference type="ARBA" id="ARBA00022840"/>
    </source>
</evidence>
<dbReference type="InterPro" id="IPR011054">
    <property type="entry name" value="Rudment_hybrid_motif"/>
</dbReference>
<sequence length="342" mass="38268">MMVLEGRGLPMKFGVLEGPGSPGCQVSDYCFTLSEAKEAVEWADVVTFEFEHVDDGVLQEAQQLSKLTPNLKAILPKRDRREERKLLSSLGLPVPRWYPAEDGREALRLLKDQFNNVGVVKSAKGGYDGKGQYFVRGDPSTAPIRESKEPFVVEDLVDFDYEASVVAVRGKDGEFRTYQPSFNVNKAGILIYSFGPTGDEAMTSYARRLAEALDYVGTMAVEFFVKESSVIVNEYAPRVHNTGHHTLDAARTSQFENHLRAIAGLPLGETQVHSAYGTVNILGLSDVPKEVLRYGRLHWYGKMEARKRRKMGHVNVLGEDIREVREKIDRVLSLLYPNGLDL</sequence>
<reference evidence="7" key="1">
    <citation type="journal article" date="2014" name="Int. J. Syst. Evol. Microbiol.">
        <title>Complete genome sequence of Corynebacterium casei LMG S-19264T (=DSM 44701T), isolated from a smear-ripened cheese.</title>
        <authorList>
            <consortium name="US DOE Joint Genome Institute (JGI-PGF)"/>
            <person name="Walter F."/>
            <person name="Albersmeier A."/>
            <person name="Kalinowski J."/>
            <person name="Ruckert C."/>
        </authorList>
    </citation>
    <scope>NUCLEOTIDE SEQUENCE</scope>
    <source>
        <strain evidence="7">JCM 31740</strain>
    </source>
</reference>
<dbReference type="GO" id="GO:0046872">
    <property type="term" value="F:metal ion binding"/>
    <property type="evidence" value="ECO:0007669"/>
    <property type="project" value="InterPro"/>
</dbReference>
<evidence type="ECO:0000313" key="7">
    <source>
        <dbReference type="EMBL" id="GGT94540.1"/>
    </source>
</evidence>
<dbReference type="GO" id="GO:0005524">
    <property type="term" value="F:ATP binding"/>
    <property type="evidence" value="ECO:0007669"/>
    <property type="project" value="UniProtKB-UniRule"/>
</dbReference>
<keyword evidence="8" id="KW-1185">Reference proteome</keyword>
<feature type="domain" description="ATP-grasp" evidence="5">
    <location>
        <begin position="84"/>
        <end position="263"/>
    </location>
</feature>
<dbReference type="Gene3D" id="3.30.1490.20">
    <property type="entry name" value="ATP-grasp fold, A domain"/>
    <property type="match status" value="1"/>
</dbReference>
<evidence type="ECO:0000256" key="2">
    <source>
        <dbReference type="ARBA" id="ARBA00022755"/>
    </source>
</evidence>
<reference evidence="6" key="3">
    <citation type="journal article" date="2019" name="BMC Res. Notes">
        <title>Complete genome sequence of the Sulfodiicoccus acidiphilus strain HS-1T, the first crenarchaeon that lacks polB3, isolated from an acidic hot spring in Ohwaku-dani, Hakone, Japan.</title>
        <authorList>
            <person name="Sakai H.D."/>
            <person name="Kurosawa N."/>
        </authorList>
    </citation>
    <scope>NUCLEOTIDE SEQUENCE</scope>
    <source>
        <strain evidence="6">HS-1</strain>
    </source>
</reference>
<dbReference type="Pfam" id="PF17769">
    <property type="entry name" value="PurK_C"/>
    <property type="match status" value="1"/>
</dbReference>
<evidence type="ECO:0000256" key="1">
    <source>
        <dbReference type="ARBA" id="ARBA00022741"/>
    </source>
</evidence>
<dbReference type="InterPro" id="IPR013815">
    <property type="entry name" value="ATP_grasp_subdomain_1"/>
</dbReference>
<evidence type="ECO:0000313" key="8">
    <source>
        <dbReference type="Proteomes" id="UP000276741"/>
    </source>
</evidence>
<keyword evidence="2" id="KW-0658">Purine biosynthesis</keyword>
<reference evidence="7" key="4">
    <citation type="submission" date="2020-09" db="EMBL/GenBank/DDBJ databases">
        <authorList>
            <person name="Sun Q."/>
            <person name="Ohkuma M."/>
        </authorList>
    </citation>
    <scope>NUCLEOTIDE SEQUENCE</scope>
    <source>
        <strain evidence="7">JCM 31740</strain>
    </source>
</reference>
<dbReference type="Proteomes" id="UP000276741">
    <property type="component" value="Chromosome"/>
</dbReference>
<reference evidence="8" key="2">
    <citation type="submission" date="2018-04" db="EMBL/GenBank/DDBJ databases">
        <title>Complete genome sequence of Sulfodiicoccus acidiphilus strain HS-1.</title>
        <authorList>
            <person name="Sakai H.D."/>
            <person name="Kurosawa N."/>
        </authorList>
    </citation>
    <scope>NUCLEOTIDE SEQUENCE [LARGE SCALE GENOMIC DNA]</scope>
    <source>
        <strain evidence="8">HS-1</strain>
    </source>
</reference>
<dbReference type="Gene3D" id="3.40.50.20">
    <property type="match status" value="1"/>
</dbReference>
<dbReference type="InterPro" id="IPR016185">
    <property type="entry name" value="PreATP-grasp_dom_sf"/>
</dbReference>
<dbReference type="SUPFAM" id="SSF56059">
    <property type="entry name" value="Glutathione synthetase ATP-binding domain-like"/>
    <property type="match status" value="1"/>
</dbReference>
<dbReference type="InterPro" id="IPR040686">
    <property type="entry name" value="PurK_C"/>
</dbReference>
<dbReference type="Proteomes" id="UP000616143">
    <property type="component" value="Unassembled WGS sequence"/>
</dbReference>
<evidence type="ECO:0000259" key="5">
    <source>
        <dbReference type="PROSITE" id="PS50975"/>
    </source>
</evidence>
<keyword evidence="1 4" id="KW-0547">Nucleotide-binding</keyword>
<dbReference type="EMBL" id="AP018553">
    <property type="protein sequence ID" value="BBD72165.1"/>
    <property type="molecule type" value="Genomic_DNA"/>
</dbReference>
<dbReference type="InterPro" id="IPR011761">
    <property type="entry name" value="ATP-grasp"/>
</dbReference>
<organism evidence="6 8">
    <name type="scientific">Sulfodiicoccus acidiphilus</name>
    <dbReference type="NCBI Taxonomy" id="1670455"/>
    <lineage>
        <taxon>Archaea</taxon>
        <taxon>Thermoproteota</taxon>
        <taxon>Thermoprotei</taxon>
        <taxon>Sulfolobales</taxon>
        <taxon>Sulfolobaceae</taxon>
        <taxon>Sulfodiicoccus</taxon>
    </lineage>
</organism>
<dbReference type="AlphaFoldDB" id="A0A348B1W3"/>
<evidence type="ECO:0000313" key="6">
    <source>
        <dbReference type="EMBL" id="BBD72165.1"/>
    </source>
</evidence>
<dbReference type="GO" id="GO:0004638">
    <property type="term" value="F:phosphoribosylaminoimidazole carboxylase activity"/>
    <property type="evidence" value="ECO:0007669"/>
    <property type="project" value="UniProtKB-EC"/>
</dbReference>
<dbReference type="EMBL" id="BMQS01000008">
    <property type="protein sequence ID" value="GGT94540.1"/>
    <property type="molecule type" value="Genomic_DNA"/>
</dbReference>
<dbReference type="KEGG" id="sacd:HS1genome_0554"/>
<dbReference type="NCBIfam" id="NF004679">
    <property type="entry name" value="PRK06019.1-5"/>
    <property type="match status" value="1"/>
</dbReference>
<dbReference type="InterPro" id="IPR003135">
    <property type="entry name" value="ATP-grasp_carboxylate-amine"/>
</dbReference>
<keyword evidence="6" id="KW-0456">Lyase</keyword>
<gene>
    <name evidence="7" type="ORF">GCM10007116_10170</name>
    <name evidence="6" type="ORF">HS1genome_0554</name>
</gene>
<dbReference type="SUPFAM" id="SSF52440">
    <property type="entry name" value="PreATP-grasp domain"/>
    <property type="match status" value="1"/>
</dbReference>
<protein>
    <submittedName>
        <fullName evidence="6">5-(Carboxyamino)imidazole ribonucleotide synthase</fullName>
        <ecNumber evidence="6">4.1.1.21</ecNumber>
    </submittedName>
</protein>
<proteinExistence type="predicted"/>
<dbReference type="GO" id="GO:0006164">
    <property type="term" value="P:purine nucleotide biosynthetic process"/>
    <property type="evidence" value="ECO:0007669"/>
    <property type="project" value="UniProtKB-KW"/>
</dbReference>
<evidence type="ECO:0000256" key="4">
    <source>
        <dbReference type="PROSITE-ProRule" id="PRU00409"/>
    </source>
</evidence>
<accession>A0A348B1W3</accession>
<name>A0A348B1W3_9CREN</name>
<dbReference type="PROSITE" id="PS50975">
    <property type="entry name" value="ATP_GRASP"/>
    <property type="match status" value="1"/>
</dbReference>
<dbReference type="Pfam" id="PF02222">
    <property type="entry name" value="ATP-grasp"/>
    <property type="match status" value="1"/>
</dbReference>
<dbReference type="PANTHER" id="PTHR11609">
    <property type="entry name" value="PURINE BIOSYNTHESIS PROTEIN 6/7, PUR6/7"/>
    <property type="match status" value="1"/>
</dbReference>
<dbReference type="PANTHER" id="PTHR11609:SF5">
    <property type="entry name" value="PHOSPHORIBOSYLAMINOIMIDAZOLE CARBOXYLASE"/>
    <property type="match status" value="1"/>
</dbReference>